<dbReference type="KEGG" id="pmes:FX988_02431"/>
<dbReference type="AlphaFoldDB" id="A0A857JM34"/>
<keyword evidence="4" id="KW-1185">Reference proteome</keyword>
<dbReference type="Gene3D" id="3.40.50.1820">
    <property type="entry name" value="alpha/beta hydrolase"/>
    <property type="match status" value="1"/>
</dbReference>
<protein>
    <submittedName>
        <fullName evidence="3">Carboxylesterase NlhH</fullName>
        <ecNumber evidence="3">3.1.1.1</ecNumber>
    </submittedName>
</protein>
<dbReference type="InterPro" id="IPR049492">
    <property type="entry name" value="BD-FAE-like_dom"/>
</dbReference>
<dbReference type="PANTHER" id="PTHR48081">
    <property type="entry name" value="AB HYDROLASE SUPERFAMILY PROTEIN C4A8.06C"/>
    <property type="match status" value="1"/>
</dbReference>
<evidence type="ECO:0000259" key="2">
    <source>
        <dbReference type="Pfam" id="PF20434"/>
    </source>
</evidence>
<gene>
    <name evidence="3" type="ORF">FX988_02431</name>
</gene>
<dbReference type="GO" id="GO:0106435">
    <property type="term" value="F:carboxylesterase activity"/>
    <property type="evidence" value="ECO:0007669"/>
    <property type="project" value="UniProtKB-EC"/>
</dbReference>
<dbReference type="SUPFAM" id="SSF53474">
    <property type="entry name" value="alpha/beta-Hydrolases"/>
    <property type="match status" value="1"/>
</dbReference>
<organism evidence="3 4">
    <name type="scientific">Paraglaciecola mesophila</name>
    <dbReference type="NCBI Taxonomy" id="197222"/>
    <lineage>
        <taxon>Bacteria</taxon>
        <taxon>Pseudomonadati</taxon>
        <taxon>Pseudomonadota</taxon>
        <taxon>Gammaproteobacteria</taxon>
        <taxon>Alteromonadales</taxon>
        <taxon>Alteromonadaceae</taxon>
        <taxon>Paraglaciecola</taxon>
    </lineage>
</organism>
<evidence type="ECO:0000313" key="4">
    <source>
        <dbReference type="Proteomes" id="UP000464524"/>
    </source>
</evidence>
<dbReference type="Proteomes" id="UP000464524">
    <property type="component" value="Chromosome"/>
</dbReference>
<dbReference type="PANTHER" id="PTHR48081:SF33">
    <property type="entry name" value="KYNURENINE FORMAMIDASE"/>
    <property type="match status" value="1"/>
</dbReference>
<reference evidence="3 4" key="1">
    <citation type="submission" date="2019-12" db="EMBL/GenBank/DDBJ databases">
        <title>Genome sequencing and assembly of endphytes of Porphyra tenera.</title>
        <authorList>
            <person name="Park J.M."/>
            <person name="Shin R."/>
            <person name="Jo S.H."/>
        </authorList>
    </citation>
    <scope>NUCLEOTIDE SEQUENCE [LARGE SCALE GENOMIC DNA]</scope>
    <source>
        <strain evidence="3 4">GPM4</strain>
    </source>
</reference>
<feature type="domain" description="BD-FAE-like" evidence="2">
    <location>
        <begin position="61"/>
        <end position="244"/>
    </location>
</feature>
<dbReference type="InterPro" id="IPR029058">
    <property type="entry name" value="AB_hydrolase_fold"/>
</dbReference>
<dbReference type="EMBL" id="CP047656">
    <property type="protein sequence ID" value="QHJ12180.1"/>
    <property type="molecule type" value="Genomic_DNA"/>
</dbReference>
<dbReference type="RefSeq" id="WP_160180102.1">
    <property type="nucleotide sequence ID" value="NZ_CP047656.1"/>
</dbReference>
<dbReference type="InterPro" id="IPR050300">
    <property type="entry name" value="GDXG_lipolytic_enzyme"/>
</dbReference>
<dbReference type="Pfam" id="PF20434">
    <property type="entry name" value="BD-FAE"/>
    <property type="match status" value="1"/>
</dbReference>
<evidence type="ECO:0000256" key="1">
    <source>
        <dbReference type="ARBA" id="ARBA00022801"/>
    </source>
</evidence>
<name>A0A857JM34_9ALTE</name>
<accession>A0A857JM34</accession>
<evidence type="ECO:0000313" key="3">
    <source>
        <dbReference type="EMBL" id="QHJ12180.1"/>
    </source>
</evidence>
<keyword evidence="1 3" id="KW-0378">Hydrolase</keyword>
<dbReference type="EC" id="3.1.1.1" evidence="3"/>
<dbReference type="OrthoDB" id="9775851at2"/>
<proteinExistence type="predicted"/>
<sequence length="309" mass="34369">MRKILVVLLTLGIGLAIWLGVCLFKDSRSTGLMILNHAMRILKPITVNTDIPFGEQSWQMLDVYPSDPTHPMAPVIVFIHGGGWSWGNKKLYYFVAQAFVERGYTVVIPDYVKYPEGRFPAFVEDGAQALAWVKENISRYNGNPQQIYLAGHSAGAHTGALLMTDNHYLADAGLSVADISGFVGIAGPYTFTPDSEQYIATFGKDNFDVMKATRHVDGDEPPMLLLHGAGDSAVGEFNQQQLAEAMRSAGRTVQTRLYNDKINHVNILLKLHPWFADEVDTGQDVDEFFQLLTAQQFNEKRPVSQGFEQ</sequence>